<dbReference type="Proteomes" id="UP000654947">
    <property type="component" value="Unassembled WGS sequence"/>
</dbReference>
<comment type="caution">
    <text evidence="3">The sequence shown here is derived from an EMBL/GenBank/DDBJ whole genome shotgun (WGS) entry which is preliminary data.</text>
</comment>
<name>A0A918X718_9ACTN</name>
<organism evidence="3 4">
    <name type="scientific">Nocardiopsis kunsanensis</name>
    <dbReference type="NCBI Taxonomy" id="141693"/>
    <lineage>
        <taxon>Bacteria</taxon>
        <taxon>Bacillati</taxon>
        <taxon>Actinomycetota</taxon>
        <taxon>Actinomycetes</taxon>
        <taxon>Streptosporangiales</taxon>
        <taxon>Nocardiopsidaceae</taxon>
        <taxon>Nocardiopsis</taxon>
    </lineage>
</organism>
<evidence type="ECO:0000256" key="1">
    <source>
        <dbReference type="SAM" id="MobiDB-lite"/>
    </source>
</evidence>
<evidence type="ECO:0000313" key="4">
    <source>
        <dbReference type="Proteomes" id="UP000654947"/>
    </source>
</evidence>
<feature type="domain" description="NACHT N-terminal Helical" evidence="2">
    <location>
        <begin position="2"/>
        <end position="197"/>
    </location>
</feature>
<evidence type="ECO:0000259" key="2">
    <source>
        <dbReference type="Pfam" id="PF22738"/>
    </source>
</evidence>
<feature type="region of interest" description="Disordered" evidence="1">
    <location>
        <begin position="1030"/>
        <end position="1061"/>
    </location>
</feature>
<reference evidence="3 4" key="1">
    <citation type="journal article" date="2014" name="Int. J. Syst. Evol. Microbiol.">
        <title>Complete genome sequence of Corynebacterium casei LMG S-19264T (=DSM 44701T), isolated from a smear-ripened cheese.</title>
        <authorList>
            <consortium name="US DOE Joint Genome Institute (JGI-PGF)"/>
            <person name="Walter F."/>
            <person name="Albersmeier A."/>
            <person name="Kalinowski J."/>
            <person name="Ruckert C."/>
        </authorList>
    </citation>
    <scope>NUCLEOTIDE SEQUENCE [LARGE SCALE GENOMIC DNA]</scope>
    <source>
        <strain evidence="3 4">KCTC 19473</strain>
    </source>
</reference>
<dbReference type="Pfam" id="PF22738">
    <property type="entry name" value="NNH7"/>
    <property type="match status" value="1"/>
</dbReference>
<proteinExistence type="predicted"/>
<dbReference type="AlphaFoldDB" id="A0A918X718"/>
<protein>
    <recommendedName>
        <fullName evidence="2">NACHT N-terminal Helical domain-containing protein</fullName>
    </recommendedName>
</protein>
<dbReference type="InterPro" id="IPR027417">
    <property type="entry name" value="P-loop_NTPase"/>
</dbReference>
<evidence type="ECO:0000313" key="3">
    <source>
        <dbReference type="EMBL" id="GHD16059.1"/>
    </source>
</evidence>
<dbReference type="Gene3D" id="3.40.50.300">
    <property type="entry name" value="P-loop containing nucleotide triphosphate hydrolases"/>
    <property type="match status" value="1"/>
</dbReference>
<dbReference type="EMBL" id="BMXL01000001">
    <property type="protein sequence ID" value="GHD16059.1"/>
    <property type="molecule type" value="Genomic_DNA"/>
</dbReference>
<sequence>MAKKLSYADALKVLGKNDSELLNFAEKLADGGLGALGVPSLFGLRELLVEKGRSALEGIGDKLRGESRMTRSERIEAAYRIVLFTSFLQAWEEYPENGGPLVSLERPGGPPLSEDESQTALLEELDAVLRGFSVPSVLDARDPAETGQALPVESSLEMFAGRFPAPYFSRVRERYKENHLRLAAEVPEFAMWVHAGEHERTRRTIETGLQGLNGALEEISSGQAVDSRRRELSALYRSTLDRDVIRADDLPEGIRLPSLRESYIPPRGQVVTVSSADQEPSSEAWWKQQHEPQDLQGFFAAHLVHPYATVFPTVVLGHPGAGKSKFTEMLAAQLPESDFLAIRVELRNVQPNSPIHVQIEDGLRSTLHEHTPWRELAESADGALPVIVLDGFDELLQATGVDRSDYLERVQEFQERQRSMGQPVAVIVTSRTVVADRARFPEGTTTVRLAPFAGDQIAHMLQVWNSTNGAELTRRGLEPLTTDLLLRYRELAEQPLLLMMLLIYDSDGNALRQAAESLSHGQLYERLLTRFAEREVEKHHASLNDEALEEAVAQELRHLEVAALAMFSRRRQSVRAENLASDLAVLMPEAFRSEHETDLHGRISPADQLLGRFFFVHEARAQRSDGAASVFEFLHATFGEYLVARTVVEALDDLVDEHAGGSRRRRRRKHSAQRIDDGELYAYASFASFAGRQKVVEFLAELLDERFGQEAEQARTEVRAEFHDLLVDLYREAPFPASNRSFTAYEPTRLPMTQREGNYTSNLVLLMVLVENGPVDLTRLHRDEEAPEQAWHATSALWRRLPGSEWASILASLRVRHTGIGAGEDYTMTVELERGDEVNVGESIGFYLQRELGFRPEVVDPYALTVPFPGQTSHVLRSTALRVNGSAAQLVVSMLPYLRHVSPDLGNRYADPESDRFWSEPHELLRLLLSDDTGSGRVRQERLTAYQRLLTPSRPLGRAELLALRRATEDLAAHLGDDRYEPSRDHVRAYLEQLSGVPDGHDPQELESVLEGARAVVGLQPEPAWLFKLVSGGARSPSPDTGREGPPSAYRAHMRGTSSDS</sequence>
<gene>
    <name evidence="3" type="ORF">GCM10007147_04120</name>
</gene>
<accession>A0A918X718</accession>
<dbReference type="InterPro" id="IPR054567">
    <property type="entry name" value="NNH7"/>
</dbReference>
<keyword evidence="4" id="KW-1185">Reference proteome</keyword>
<dbReference type="RefSeq" id="WP_017578340.1">
    <property type="nucleotide sequence ID" value="NZ_BMXL01000001.1"/>
</dbReference>
<dbReference type="SUPFAM" id="SSF52540">
    <property type="entry name" value="P-loop containing nucleoside triphosphate hydrolases"/>
    <property type="match status" value="1"/>
</dbReference>